<dbReference type="EMBL" id="JAENIK010000005">
    <property type="protein sequence ID" value="MBK1815113.1"/>
    <property type="molecule type" value="Genomic_DNA"/>
</dbReference>
<evidence type="ECO:0000313" key="3">
    <source>
        <dbReference type="Proteomes" id="UP000600139"/>
    </source>
</evidence>
<dbReference type="RefSeq" id="WP_200350083.1">
    <property type="nucleotide sequence ID" value="NZ_BAABHZ010000005.1"/>
</dbReference>
<feature type="chain" id="PRO_5036838558" evidence="1">
    <location>
        <begin position="20"/>
        <end position="195"/>
    </location>
</feature>
<sequence length="195" mass="21634">MKILSVPMLAIGFIHSNLAAGEVSVASYLDKSVSCEISEKSLTGAVHALMQKVSADDPAARNIKFEFVNSSQFDERKQFELKFDDVKLSKVLYQIGMVYKHAVNYDFRRNTVVFTAAGNGSDDERDYKITRSVSDKLGLDWSSEAELEKSLDKFGVGATLVKTNLSERTFTASGLPASLDHIDMLIYVFSQKVTE</sequence>
<reference evidence="2" key="1">
    <citation type="submission" date="2021-01" db="EMBL/GenBank/DDBJ databases">
        <title>Modified the classification status of verrucomicrobia.</title>
        <authorList>
            <person name="Feng X."/>
        </authorList>
    </citation>
    <scope>NUCLEOTIDE SEQUENCE</scope>
    <source>
        <strain evidence="2">JCM 18052</strain>
    </source>
</reference>
<keyword evidence="3" id="KW-1185">Reference proteome</keyword>
<evidence type="ECO:0000256" key="1">
    <source>
        <dbReference type="SAM" id="SignalP"/>
    </source>
</evidence>
<dbReference type="AlphaFoldDB" id="A0A934R2Y0"/>
<protein>
    <submittedName>
        <fullName evidence="2">Uncharacterized protein</fullName>
    </submittedName>
</protein>
<dbReference type="Proteomes" id="UP000600139">
    <property type="component" value="Unassembled WGS sequence"/>
</dbReference>
<proteinExistence type="predicted"/>
<accession>A0A934R2Y0</accession>
<feature type="signal peptide" evidence="1">
    <location>
        <begin position="1"/>
        <end position="19"/>
    </location>
</feature>
<organism evidence="2 3">
    <name type="scientific">Luteolibacter yonseiensis</name>
    <dbReference type="NCBI Taxonomy" id="1144680"/>
    <lineage>
        <taxon>Bacteria</taxon>
        <taxon>Pseudomonadati</taxon>
        <taxon>Verrucomicrobiota</taxon>
        <taxon>Verrucomicrobiia</taxon>
        <taxon>Verrucomicrobiales</taxon>
        <taxon>Verrucomicrobiaceae</taxon>
        <taxon>Luteolibacter</taxon>
    </lineage>
</organism>
<comment type="caution">
    <text evidence="2">The sequence shown here is derived from an EMBL/GenBank/DDBJ whole genome shotgun (WGS) entry which is preliminary data.</text>
</comment>
<evidence type="ECO:0000313" key="2">
    <source>
        <dbReference type="EMBL" id="MBK1815113.1"/>
    </source>
</evidence>
<gene>
    <name evidence="2" type="ORF">JIN84_05790</name>
</gene>
<keyword evidence="1" id="KW-0732">Signal</keyword>
<name>A0A934R2Y0_9BACT</name>